<evidence type="ECO:0000313" key="1">
    <source>
        <dbReference type="EMBL" id="SVD90142.1"/>
    </source>
</evidence>
<feature type="non-terminal residue" evidence="1">
    <location>
        <position position="1"/>
    </location>
</feature>
<organism evidence="1">
    <name type="scientific">marine metagenome</name>
    <dbReference type="NCBI Taxonomy" id="408172"/>
    <lineage>
        <taxon>unclassified sequences</taxon>
        <taxon>metagenomes</taxon>
        <taxon>ecological metagenomes</taxon>
    </lineage>
</organism>
<reference evidence="1" key="1">
    <citation type="submission" date="2018-05" db="EMBL/GenBank/DDBJ databases">
        <authorList>
            <person name="Lanie J.A."/>
            <person name="Ng W.-L."/>
            <person name="Kazmierczak K.M."/>
            <person name="Andrzejewski T.M."/>
            <person name="Davidsen T.M."/>
            <person name="Wayne K.J."/>
            <person name="Tettelin H."/>
            <person name="Glass J.I."/>
            <person name="Rusch D."/>
            <person name="Podicherti R."/>
            <person name="Tsui H.-C.T."/>
            <person name="Winkler M.E."/>
        </authorList>
    </citation>
    <scope>NUCLEOTIDE SEQUENCE</scope>
</reference>
<proteinExistence type="predicted"/>
<sequence length="132" mass="14564">VGLEFNPKAEEIGPLITFFILTETETAPALFIGTSSDRIGSPAGQQAYYATVSKYIPILRTSLYGSLNFTEWDDGFNLPVGFGVELGKGFSVRPMYDGDRSHLLLNYFAAQYGVSLIYVWLEKPGVAFFVGF</sequence>
<protein>
    <submittedName>
        <fullName evidence="1">Uncharacterized protein</fullName>
    </submittedName>
</protein>
<dbReference type="EMBL" id="UINC01180779">
    <property type="protein sequence ID" value="SVD90142.1"/>
    <property type="molecule type" value="Genomic_DNA"/>
</dbReference>
<name>A0A382Z3Q9_9ZZZZ</name>
<accession>A0A382Z3Q9</accession>
<dbReference type="AlphaFoldDB" id="A0A382Z3Q9"/>
<gene>
    <name evidence="1" type="ORF">METZ01_LOCUS442996</name>
</gene>